<protein>
    <submittedName>
        <fullName evidence="1">Uncharacterized protein</fullName>
    </submittedName>
</protein>
<gene>
    <name evidence="1" type="primary">21</name>
    <name evidence="1" type="ORF">SEA_BUMBLE_21</name>
</gene>
<evidence type="ECO:0000313" key="2">
    <source>
        <dbReference type="Proteomes" id="UP000516407"/>
    </source>
</evidence>
<keyword evidence="2" id="KW-1185">Reference proteome</keyword>
<proteinExistence type="predicted"/>
<dbReference type="EMBL" id="MT498055">
    <property type="protein sequence ID" value="QKY79787.1"/>
    <property type="molecule type" value="Genomic_DNA"/>
</dbReference>
<dbReference type="Proteomes" id="UP000516407">
    <property type="component" value="Segment"/>
</dbReference>
<evidence type="ECO:0000313" key="1">
    <source>
        <dbReference type="EMBL" id="QKY79787.1"/>
    </source>
</evidence>
<name>A0A7G3VBU6_9CAUD</name>
<accession>A0A7G3VBU6</accession>
<sequence length="135" mass="13610">MSGGVWAGLLVGRVFAAVDSLVDTGAEADGILAALSGPRLDLSEALSASAAVYGIQLPRSDDRAAYALRRYGRPAASLEFGVVGILPDGRLALGAGSGRAIESVGDVLGVVAAPGAGRYAELWEIPGAVYLRGAE</sequence>
<reference evidence="1 2" key="1">
    <citation type="submission" date="2020-05" db="EMBL/GenBank/DDBJ databases">
        <authorList>
            <person name="Bohanan V.A."/>
            <person name="Brazelton B.R."/>
            <person name="Coffey L.M."/>
            <person name="Donovan A.R."/>
            <person name="Gales A.C."/>
            <person name="Glasscock A.J."/>
            <person name="Grill M."/>
            <person name="Harper M.C."/>
            <person name="Hollowell C.E."/>
            <person name="Liu T.Y."/>
            <person name="Mansour C."/>
            <person name="McDowell A.D."/>
            <person name="Miller T.E."/>
            <person name="Nash A.G."/>
            <person name="Seo J."/>
            <person name="Sherman Z.A."/>
            <person name="Albert R.M."/>
            <person name="Ayala A."/>
            <person name="Monti D.L."/>
            <person name="Garlena R.A."/>
            <person name="Russell D.A."/>
            <person name="Pope W.H."/>
            <person name="Jacobs-Sera D."/>
            <person name="Hatfull G.F."/>
        </authorList>
    </citation>
    <scope>NUCLEOTIDE SEQUENCE [LARGE SCALE GENOMIC DNA]</scope>
</reference>
<organism evidence="1 2">
    <name type="scientific">Arthrobacter phage Bumble</name>
    <dbReference type="NCBI Taxonomy" id="2743904"/>
    <lineage>
        <taxon>Viruses</taxon>
        <taxon>Duplodnaviria</taxon>
        <taxon>Heunggongvirae</taxon>
        <taxon>Uroviricota</taxon>
        <taxon>Caudoviricetes</taxon>
        <taxon>Berryhillviridae</taxon>
        <taxon>Altadenavirus</taxon>
        <taxon>Altadenavirus bumble</taxon>
    </lineage>
</organism>